<keyword evidence="3" id="KW-1185">Reference proteome</keyword>
<accession>A0A1H9JD02</accession>
<dbReference type="PANTHER" id="PTHR40027">
    <property type="entry name" value="CELL DIVISION PROTEIN DIVIC"/>
    <property type="match status" value="1"/>
</dbReference>
<dbReference type="Proteomes" id="UP000198556">
    <property type="component" value="Unassembled WGS sequence"/>
</dbReference>
<dbReference type="EMBL" id="FOGF01000008">
    <property type="protein sequence ID" value="SEQ84475.1"/>
    <property type="molecule type" value="Genomic_DNA"/>
</dbReference>
<dbReference type="STRING" id="137733.SAMN05421767_10850"/>
<dbReference type="AlphaFoldDB" id="A0A1H9JD02"/>
<dbReference type="GO" id="GO:0051301">
    <property type="term" value="P:cell division"/>
    <property type="evidence" value="ECO:0007669"/>
    <property type="project" value="UniProtKB-KW"/>
</dbReference>
<dbReference type="InterPro" id="IPR039076">
    <property type="entry name" value="DivIC"/>
</dbReference>
<dbReference type="InterPro" id="IPR007060">
    <property type="entry name" value="FtsL/DivIC"/>
</dbReference>
<evidence type="ECO:0000313" key="2">
    <source>
        <dbReference type="EMBL" id="SEQ84475.1"/>
    </source>
</evidence>
<keyword evidence="1" id="KW-0472">Membrane</keyword>
<keyword evidence="1" id="KW-1133">Transmembrane helix</keyword>
<reference evidence="2 3" key="1">
    <citation type="submission" date="2016-10" db="EMBL/GenBank/DDBJ databases">
        <authorList>
            <person name="de Groot N.N."/>
        </authorList>
    </citation>
    <scope>NUCLEOTIDE SEQUENCE [LARGE SCALE GENOMIC DNA]</scope>
    <source>
        <strain evidence="2 3">DSM 15827</strain>
    </source>
</reference>
<sequence>MNNSHKDMMSQNKADKSFKNQQKNAKVVLQKSSFIKVIGGIIVASLSITMVYQTIGQIQKASELDEQIVIATKKEADAKERKEMLQAQVELLNNDEYVAKLARSEYYLSKPGEIIFSLPKELDVQQMNNNH</sequence>
<organism evidence="2 3">
    <name type="scientific">Granulicatella balaenopterae</name>
    <dbReference type="NCBI Taxonomy" id="137733"/>
    <lineage>
        <taxon>Bacteria</taxon>
        <taxon>Bacillati</taxon>
        <taxon>Bacillota</taxon>
        <taxon>Bacilli</taxon>
        <taxon>Lactobacillales</taxon>
        <taxon>Carnobacteriaceae</taxon>
        <taxon>Granulicatella</taxon>
    </lineage>
</organism>
<dbReference type="PANTHER" id="PTHR40027:SF1">
    <property type="entry name" value="CELL DIVISION PROTEIN DIVIC"/>
    <property type="match status" value="1"/>
</dbReference>
<protein>
    <submittedName>
        <fullName evidence="2">Cell division protein DivIC</fullName>
    </submittedName>
</protein>
<name>A0A1H9JD02_9LACT</name>
<evidence type="ECO:0000313" key="3">
    <source>
        <dbReference type="Proteomes" id="UP000198556"/>
    </source>
</evidence>
<keyword evidence="1" id="KW-0812">Transmembrane</keyword>
<dbReference type="Pfam" id="PF04977">
    <property type="entry name" value="DivIC"/>
    <property type="match status" value="1"/>
</dbReference>
<keyword evidence="2" id="KW-0132">Cell division</keyword>
<proteinExistence type="predicted"/>
<dbReference type="RefSeq" id="WP_218138911.1">
    <property type="nucleotide sequence ID" value="NZ_FOGF01000008.1"/>
</dbReference>
<feature type="transmembrane region" description="Helical" evidence="1">
    <location>
        <begin position="33"/>
        <end position="52"/>
    </location>
</feature>
<evidence type="ECO:0000256" key="1">
    <source>
        <dbReference type="SAM" id="Phobius"/>
    </source>
</evidence>
<gene>
    <name evidence="2" type="ORF">SAMN05421767_10850</name>
</gene>
<keyword evidence="2" id="KW-0131">Cell cycle</keyword>